<reference evidence="7 8" key="1">
    <citation type="journal article" date="2012" name="Nature">
        <title>The genomic landscape of species divergence in Ficedula flycatchers.</title>
        <authorList>
            <person name="Ellegren H."/>
            <person name="Smeds L."/>
            <person name="Burri R."/>
            <person name="Olason P.I."/>
            <person name="Backstrom N."/>
            <person name="Kawakami T."/>
            <person name="Kunstner A."/>
            <person name="Makinen H."/>
            <person name="Nadachowska-Brzyska K."/>
            <person name="Qvarnstrom A."/>
            <person name="Uebbing S."/>
            <person name="Wolf J.B."/>
        </authorList>
    </citation>
    <scope>NUCLEOTIDE SEQUENCE [LARGE SCALE GENOMIC DNA]</scope>
</reference>
<dbReference type="Proteomes" id="UP000016665">
    <property type="component" value="Chromosome 9"/>
</dbReference>
<evidence type="ECO:0000256" key="3">
    <source>
        <dbReference type="SAM" id="MobiDB-lite"/>
    </source>
</evidence>
<feature type="domain" description="Death" evidence="5">
    <location>
        <begin position="413"/>
        <end position="497"/>
    </location>
</feature>
<evidence type="ECO:0000313" key="8">
    <source>
        <dbReference type="Proteomes" id="UP000016665"/>
    </source>
</evidence>
<evidence type="ECO:0000259" key="6">
    <source>
        <dbReference type="PROSITE" id="PS51830"/>
    </source>
</evidence>
<name>U3JF77_FICAL</name>
<dbReference type="Ensembl" id="ENSFALT00000001439.2">
    <property type="protein sequence ID" value="ENSFALP00000001431.1"/>
    <property type="gene ID" value="ENSFALG00000001376.2"/>
</dbReference>
<feature type="compositionally biased region" description="Acidic residues" evidence="3">
    <location>
        <begin position="58"/>
        <end position="68"/>
    </location>
</feature>
<dbReference type="GeneTree" id="ENSGT00650000094113"/>
<feature type="domain" description="FIIND" evidence="6">
    <location>
        <begin position="90"/>
        <end position="370"/>
    </location>
</feature>
<dbReference type="GO" id="GO:0007165">
    <property type="term" value="P:signal transduction"/>
    <property type="evidence" value="ECO:0007669"/>
    <property type="project" value="InterPro"/>
</dbReference>
<dbReference type="RefSeq" id="XP_005051461.1">
    <property type="nucleotide sequence ID" value="XM_005051404.2"/>
</dbReference>
<dbReference type="GeneID" id="101807972"/>
<dbReference type="InterPro" id="IPR025307">
    <property type="entry name" value="FIIND_dom"/>
</dbReference>
<dbReference type="InterPro" id="IPR000488">
    <property type="entry name" value="Death_dom"/>
</dbReference>
<dbReference type="InterPro" id="IPR021861">
    <property type="entry name" value="THO_THOC1"/>
</dbReference>
<evidence type="ECO:0000256" key="4">
    <source>
        <dbReference type="SAM" id="SignalP"/>
    </source>
</evidence>
<dbReference type="Ensembl" id="ENSFALT00000044739.1">
    <property type="protein sequence ID" value="ENSFALP00000024579.1"/>
    <property type="gene ID" value="ENSFALG00000001376.2"/>
</dbReference>
<dbReference type="Pfam" id="PF13553">
    <property type="entry name" value="FIIND"/>
    <property type="match status" value="1"/>
</dbReference>
<comment type="subcellular location">
    <subcellularLocation>
        <location evidence="1">Cytoplasm</location>
        <location evidence="1">Cytosol</location>
    </subcellularLocation>
</comment>
<evidence type="ECO:0000256" key="2">
    <source>
        <dbReference type="ARBA" id="ARBA00022490"/>
    </source>
</evidence>
<evidence type="ECO:0000259" key="5">
    <source>
        <dbReference type="PROSITE" id="PS50017"/>
    </source>
</evidence>
<dbReference type="CTD" id="22900"/>
<dbReference type="GO" id="GO:0005829">
    <property type="term" value="C:cytosol"/>
    <property type="evidence" value="ECO:0007669"/>
    <property type="project" value="UniProtKB-SubCell"/>
</dbReference>
<dbReference type="KEGG" id="fab:101807972"/>
<protein>
    <submittedName>
        <fullName evidence="7">Caspase recruitment domain family member 8</fullName>
    </submittedName>
</protein>
<dbReference type="PANTHER" id="PTHR13265">
    <property type="entry name" value="THO COMPLEX SUBUNIT 1"/>
    <property type="match status" value="1"/>
</dbReference>
<evidence type="ECO:0000256" key="1">
    <source>
        <dbReference type="ARBA" id="ARBA00004514"/>
    </source>
</evidence>
<dbReference type="Gene3D" id="1.10.533.10">
    <property type="entry name" value="Death Domain, Fas"/>
    <property type="match status" value="1"/>
</dbReference>
<keyword evidence="4" id="KW-0732">Signal</keyword>
<reference evidence="7" key="2">
    <citation type="submission" date="2025-05" db="UniProtKB">
        <authorList>
            <consortium name="Ensembl"/>
        </authorList>
    </citation>
    <scope>IDENTIFICATION</scope>
</reference>
<sequence length="500" mass="55908">MAEFSPALCLLLSSSGAESLSSDEKEVTPNGMEGSGSGSAEEQPEGEASSEDSSSSSSEEESDEEQEEKESPPYCNDSGESFLPPCEHCRNENDQKEQVTPRRLAGGQFMVQLDAEGSYQCSITGLIFEVTGAARITYSLLSWSKYAQLVEEPWIVGGPLFDVRCSAPALLSSLQFPHCLCLQEHGAGVAFKLLHVKESGAAIEPSAEFSASHVKWLVTSLSPVGPLIQSQQPLQYHGAVILYKAIDEHPSLSFWVYLATNNDSFIKDISKEVKHSKRKFVKIEKPAVCQKLLQEGKKYRLICEPEAEITPVEIEFVDGSLLKLKSYFEVYLEKPDDFTLSLVEQDSDETVWKAKLRERDWIHCGQNMNEQKRSTASVKKRKPALSILEEEELQFKKQKTGSTAGGMAARCLTDQQLLVIARLLDRRWREIAIECLQVEMKDIEDIRAMEEEVNMQKFQVLRKWRDREQGSGTAEALQRSLGEKATYEILQALQGFSAQS</sequence>
<dbReference type="GO" id="GO:0006406">
    <property type="term" value="P:mRNA export from nucleus"/>
    <property type="evidence" value="ECO:0007669"/>
    <property type="project" value="TreeGrafter"/>
</dbReference>
<keyword evidence="2" id="KW-0963">Cytoplasm</keyword>
<dbReference type="AlphaFoldDB" id="U3JF77"/>
<evidence type="ECO:0000313" key="7">
    <source>
        <dbReference type="Ensembl" id="ENSFALP00000001431.1"/>
    </source>
</evidence>
<accession>U3JF77</accession>
<dbReference type="CDD" id="cd01670">
    <property type="entry name" value="Death"/>
    <property type="match status" value="1"/>
</dbReference>
<dbReference type="PROSITE" id="PS50017">
    <property type="entry name" value="DEATH_DOMAIN"/>
    <property type="match status" value="1"/>
</dbReference>
<dbReference type="PROSITE" id="PS51830">
    <property type="entry name" value="FIIND"/>
    <property type="match status" value="1"/>
</dbReference>
<dbReference type="OMA" id="LPPCEHC"/>
<dbReference type="eggNOG" id="ENOG502QWIQ">
    <property type="taxonomic scope" value="Eukaryota"/>
</dbReference>
<keyword evidence="8" id="KW-1185">Reference proteome</keyword>
<feature type="chain" id="PRO_5044738935" evidence="4">
    <location>
        <begin position="20"/>
        <end position="500"/>
    </location>
</feature>
<feature type="signal peptide" evidence="4">
    <location>
        <begin position="1"/>
        <end position="19"/>
    </location>
</feature>
<dbReference type="Pfam" id="PF23679">
    <property type="entry name" value="UPA-FIIND"/>
    <property type="match status" value="1"/>
</dbReference>
<dbReference type="HOGENOM" id="CLU_030652_0_0_1"/>
<organism evidence="7 8">
    <name type="scientific">Ficedula albicollis</name>
    <name type="common">Collared flycatcher</name>
    <name type="synonym">Muscicapa albicollis</name>
    <dbReference type="NCBI Taxonomy" id="59894"/>
    <lineage>
        <taxon>Eukaryota</taxon>
        <taxon>Metazoa</taxon>
        <taxon>Chordata</taxon>
        <taxon>Craniata</taxon>
        <taxon>Vertebrata</taxon>
        <taxon>Euteleostomi</taxon>
        <taxon>Archelosauria</taxon>
        <taxon>Archosauria</taxon>
        <taxon>Dinosauria</taxon>
        <taxon>Saurischia</taxon>
        <taxon>Theropoda</taxon>
        <taxon>Coelurosauria</taxon>
        <taxon>Aves</taxon>
        <taxon>Neognathae</taxon>
        <taxon>Neoaves</taxon>
        <taxon>Telluraves</taxon>
        <taxon>Australaves</taxon>
        <taxon>Passeriformes</taxon>
        <taxon>Muscicapidae</taxon>
        <taxon>Ficedula</taxon>
    </lineage>
</organism>
<dbReference type="OrthoDB" id="428577at2759"/>
<dbReference type="GO" id="GO:0000445">
    <property type="term" value="C:THO complex part of transcription export complex"/>
    <property type="evidence" value="ECO:0007669"/>
    <property type="project" value="TreeGrafter"/>
</dbReference>
<dbReference type="PANTHER" id="PTHR13265:SF1">
    <property type="entry name" value="CASPASE RECRUITMENT DOMAIN-CONTAINING PROTEIN 8"/>
    <property type="match status" value="1"/>
</dbReference>
<proteinExistence type="predicted"/>
<dbReference type="SUPFAM" id="SSF47986">
    <property type="entry name" value="DEATH domain"/>
    <property type="match status" value="1"/>
</dbReference>
<dbReference type="InterPro" id="IPR011029">
    <property type="entry name" value="DEATH-like_dom_sf"/>
</dbReference>
<feature type="region of interest" description="Disordered" evidence="3">
    <location>
        <begin position="15"/>
        <end position="77"/>
    </location>
</feature>
<dbReference type="FunFam" id="1.10.533.10:FF:000088">
    <property type="entry name" value="P53-induced death domain protein 1"/>
    <property type="match status" value="1"/>
</dbReference>
<gene>
    <name evidence="7" type="primary">CARD8</name>
</gene>